<dbReference type="PANTHER" id="PTHR43180:SF28">
    <property type="entry name" value="NAD(P)-BINDING ROSSMANN-FOLD SUPERFAMILY PROTEIN"/>
    <property type="match status" value="1"/>
</dbReference>
<sequence length="288" mass="29631">MIDELAGKVAVVTGGASGIGRATVAKLVAEGAKVVMGDLDPERGAEAIAEHGDAAVFMQTDVSDPAQVERLVEHAVATFGGLHVMCNNAGIPGKMHPSLLLDDLADFHRVLGVNLLGVMAGTKFAARHMAEHGGGSIINVSSVGGVMAGGGVQTYRASKAAVIHFTKSAAIELAQYDIRVNCLAPGNIPTPLLTTSAAGMPPDKVERFAKAVRASMNSERPLPREGEPEHVADAVVYLAGDRSVYVTGTVLAIDGGTTAGKPLKPRKKPEEGKSAEQNSAAQAAVSKN</sequence>
<dbReference type="AlphaFoldDB" id="A0A7K0D0X1"/>
<evidence type="ECO:0000256" key="6">
    <source>
        <dbReference type="SAM" id="MobiDB-lite"/>
    </source>
</evidence>
<comment type="similarity">
    <text evidence="1">Belongs to the short-chain dehydrogenases/reductases (SDR) family.</text>
</comment>
<dbReference type="SUPFAM" id="SSF51735">
    <property type="entry name" value="NAD(P)-binding Rossmann-fold domains"/>
    <property type="match status" value="1"/>
</dbReference>
<dbReference type="NCBIfam" id="NF005559">
    <property type="entry name" value="PRK07231.1"/>
    <property type="match status" value="1"/>
</dbReference>
<dbReference type="GO" id="GO:0008202">
    <property type="term" value="P:steroid metabolic process"/>
    <property type="evidence" value="ECO:0007669"/>
    <property type="project" value="UniProtKB-KW"/>
</dbReference>
<evidence type="ECO:0000256" key="2">
    <source>
        <dbReference type="ARBA" id="ARBA00023002"/>
    </source>
</evidence>
<organism evidence="7 8">
    <name type="scientific">Nocardia macrotermitis</name>
    <dbReference type="NCBI Taxonomy" id="2585198"/>
    <lineage>
        <taxon>Bacteria</taxon>
        <taxon>Bacillati</taxon>
        <taxon>Actinomycetota</taxon>
        <taxon>Actinomycetes</taxon>
        <taxon>Mycobacteriales</taxon>
        <taxon>Nocardiaceae</taxon>
        <taxon>Nocardia</taxon>
    </lineage>
</organism>
<reference evidence="7 8" key="1">
    <citation type="submission" date="2019-10" db="EMBL/GenBank/DDBJ databases">
        <title>Nocardia macrotermitis sp. nov. and Nocardia aurantia sp. nov., isolated from the gut of fungus growing-termite Macrotermes natalensis.</title>
        <authorList>
            <person name="Benndorf R."/>
            <person name="Schwitalla J."/>
            <person name="Martin K."/>
            <person name="De Beer W."/>
            <person name="Kaster A.-K."/>
            <person name="Vollmers J."/>
            <person name="Poulsen M."/>
            <person name="Beemelmanns C."/>
        </authorList>
    </citation>
    <scope>NUCLEOTIDE SEQUENCE [LARGE SCALE GENOMIC DNA]</scope>
    <source>
        <strain evidence="7 8">RB20</strain>
    </source>
</reference>
<feature type="region of interest" description="Disordered" evidence="6">
    <location>
        <begin position="254"/>
        <end position="288"/>
    </location>
</feature>
<keyword evidence="4" id="KW-0443">Lipid metabolism</keyword>
<dbReference type="InterPro" id="IPR036291">
    <property type="entry name" value="NAD(P)-bd_dom_sf"/>
</dbReference>
<evidence type="ECO:0000313" key="8">
    <source>
        <dbReference type="Proteomes" id="UP000438448"/>
    </source>
</evidence>
<dbReference type="InterPro" id="IPR002347">
    <property type="entry name" value="SDR_fam"/>
</dbReference>
<dbReference type="RefSeq" id="WP_153409566.1">
    <property type="nucleotide sequence ID" value="NZ_WEGK01000003.1"/>
</dbReference>
<evidence type="ECO:0000256" key="5">
    <source>
        <dbReference type="ARBA" id="ARBA00023221"/>
    </source>
</evidence>
<evidence type="ECO:0000256" key="3">
    <source>
        <dbReference type="ARBA" id="ARBA00023027"/>
    </source>
</evidence>
<evidence type="ECO:0000256" key="1">
    <source>
        <dbReference type="ARBA" id="ARBA00006484"/>
    </source>
</evidence>
<comment type="caution">
    <text evidence="7">The sequence shown here is derived from an EMBL/GenBank/DDBJ whole genome shotgun (WGS) entry which is preliminary data.</text>
</comment>
<dbReference type="Gene3D" id="3.40.50.720">
    <property type="entry name" value="NAD(P)-binding Rossmann-like Domain"/>
    <property type="match status" value="1"/>
</dbReference>
<dbReference type="PRINTS" id="PR00080">
    <property type="entry name" value="SDRFAMILY"/>
</dbReference>
<keyword evidence="2 7" id="KW-0560">Oxidoreductase</keyword>
<dbReference type="Proteomes" id="UP000438448">
    <property type="component" value="Unassembled WGS sequence"/>
</dbReference>
<protein>
    <submittedName>
        <fullName evidence="7">Dihydroanticapsin 7-dehydrogenase</fullName>
        <ecNumber evidence="7">1.1.1.385</ecNumber>
    </submittedName>
</protein>
<gene>
    <name evidence="7" type="primary">bacC_2</name>
    <name evidence="7" type="ORF">NRB20_19560</name>
</gene>
<keyword evidence="8" id="KW-1185">Reference proteome</keyword>
<evidence type="ECO:0000313" key="7">
    <source>
        <dbReference type="EMBL" id="MQY18872.1"/>
    </source>
</evidence>
<proteinExistence type="inferred from homology"/>
<feature type="compositionally biased region" description="Polar residues" evidence="6">
    <location>
        <begin position="275"/>
        <end position="288"/>
    </location>
</feature>
<dbReference type="EMBL" id="WEGK01000003">
    <property type="protein sequence ID" value="MQY18872.1"/>
    <property type="molecule type" value="Genomic_DNA"/>
</dbReference>
<dbReference type="PANTHER" id="PTHR43180">
    <property type="entry name" value="3-OXOACYL-(ACYL-CARRIER-PROTEIN) REDUCTASE (AFU_ORTHOLOGUE AFUA_6G11210)"/>
    <property type="match status" value="1"/>
</dbReference>
<dbReference type="PRINTS" id="PR00081">
    <property type="entry name" value="GDHRDH"/>
</dbReference>
<dbReference type="Pfam" id="PF13561">
    <property type="entry name" value="adh_short_C2"/>
    <property type="match status" value="1"/>
</dbReference>
<name>A0A7K0D0X1_9NOCA</name>
<dbReference type="OrthoDB" id="286404at2"/>
<accession>A0A7K0D0X1</accession>
<dbReference type="EC" id="1.1.1.385" evidence="7"/>
<dbReference type="GO" id="GO:0016491">
    <property type="term" value="F:oxidoreductase activity"/>
    <property type="evidence" value="ECO:0007669"/>
    <property type="project" value="UniProtKB-KW"/>
</dbReference>
<keyword evidence="5" id="KW-0753">Steroid metabolism</keyword>
<dbReference type="FunFam" id="3.40.50.720:FF:000084">
    <property type="entry name" value="Short-chain dehydrogenase reductase"/>
    <property type="match status" value="1"/>
</dbReference>
<evidence type="ECO:0000256" key="4">
    <source>
        <dbReference type="ARBA" id="ARBA00023098"/>
    </source>
</evidence>
<keyword evidence="3" id="KW-0520">NAD</keyword>